<evidence type="ECO:0000313" key="6">
    <source>
        <dbReference type="EMBL" id="SPD19153.1"/>
    </source>
</evidence>
<keyword evidence="1" id="KW-0645">Protease</keyword>
<feature type="compositionally biased region" description="Polar residues" evidence="2">
    <location>
        <begin position="7"/>
        <end position="33"/>
    </location>
</feature>
<dbReference type="InterPro" id="IPR013103">
    <property type="entry name" value="RVT_2"/>
</dbReference>
<evidence type="ECO:0000256" key="2">
    <source>
        <dbReference type="SAM" id="MobiDB-lite"/>
    </source>
</evidence>
<dbReference type="Pfam" id="PF14244">
    <property type="entry name" value="Retrotran_gag_3"/>
    <property type="match status" value="1"/>
</dbReference>
<feature type="domain" description="Reverse transcriptase Ty1/copia-type" evidence="3">
    <location>
        <begin position="633"/>
        <end position="701"/>
    </location>
</feature>
<dbReference type="InterPro" id="IPR043502">
    <property type="entry name" value="DNA/RNA_pol_sf"/>
</dbReference>
<dbReference type="PANTHER" id="PTHR11439">
    <property type="entry name" value="GAG-POL-RELATED RETROTRANSPOSON"/>
    <property type="match status" value="1"/>
</dbReference>
<dbReference type="GO" id="GO:0004190">
    <property type="term" value="F:aspartic-type endopeptidase activity"/>
    <property type="evidence" value="ECO:0007669"/>
    <property type="project" value="UniProtKB-KW"/>
</dbReference>
<dbReference type="EMBL" id="OIVN01004768">
    <property type="protein sequence ID" value="SPD19153.1"/>
    <property type="molecule type" value="Genomic_DNA"/>
</dbReference>
<gene>
    <name evidence="6" type="ORF">FSB_LOCUS47035</name>
</gene>
<evidence type="ECO:0000259" key="4">
    <source>
        <dbReference type="Pfam" id="PF14244"/>
    </source>
</evidence>
<dbReference type="PANTHER" id="PTHR11439:SF440">
    <property type="entry name" value="INTEGRASE CATALYTIC DOMAIN-CONTAINING PROTEIN"/>
    <property type="match status" value="1"/>
</dbReference>
<dbReference type="Pfam" id="PF07727">
    <property type="entry name" value="RVT_2"/>
    <property type="match status" value="1"/>
</dbReference>
<name>A0A2N9I543_FAGSY</name>
<evidence type="ECO:0000259" key="5">
    <source>
        <dbReference type="Pfam" id="PF22936"/>
    </source>
</evidence>
<dbReference type="Pfam" id="PF22936">
    <property type="entry name" value="Pol_BBD"/>
    <property type="match status" value="1"/>
</dbReference>
<dbReference type="InterPro" id="IPR029472">
    <property type="entry name" value="Copia-like_N"/>
</dbReference>
<evidence type="ECO:0000259" key="3">
    <source>
        <dbReference type="Pfam" id="PF07727"/>
    </source>
</evidence>
<organism evidence="6">
    <name type="scientific">Fagus sylvatica</name>
    <name type="common">Beechnut</name>
    <dbReference type="NCBI Taxonomy" id="28930"/>
    <lineage>
        <taxon>Eukaryota</taxon>
        <taxon>Viridiplantae</taxon>
        <taxon>Streptophyta</taxon>
        <taxon>Embryophyta</taxon>
        <taxon>Tracheophyta</taxon>
        <taxon>Spermatophyta</taxon>
        <taxon>Magnoliopsida</taxon>
        <taxon>eudicotyledons</taxon>
        <taxon>Gunneridae</taxon>
        <taxon>Pentapetalae</taxon>
        <taxon>rosids</taxon>
        <taxon>fabids</taxon>
        <taxon>Fagales</taxon>
        <taxon>Fagaceae</taxon>
        <taxon>Fagus</taxon>
    </lineage>
</organism>
<accession>A0A2N9I543</accession>
<sequence>MSDDSIKSTVVPPSSSTANPSKGNGTNSESHSVQITTIRLNGDNFLRWSQSVRMYIRGRGKMGYLTGEKTAPAEADPTYATWDAENSMVMTWLVNSMEEDISSNYMCYPTAQELWENVNQMYSDLGNQSQIFELTLKLGEMRQGEDSVTKYFNSLKRVWQDLDLFNTYEWKSVEDSRHHKKIVEDNRIFKFLAGLNIEFDEVRGRVIGRQPLPSIGDVFSEVRREESRRNVMLGKKGPGVAVESSALVAADANSSKAITYQRRTDDKPRVWCDYCNKPRHTRETCWKIHGKPANWKSSKPGDRSGRAFPTANEAEVTSFTKEQMEHLLTLLKSNSSSGIPSVSVAQTGNEPNALSCCLNSSTPWIIDSGASDHMTSSHNFFESYSPCSGIEKVRIADGSFSSIAGKGLIKISERIDLKSVLHVPKLACNLLSDQSSGRTIGSARMINGLYYFDDNLSSDKKAQGFSSISSISVREQIMGEIIGEEDNFWEKSAPLPNTIVDFPSQDTESSPQIFPEIENSIQDAGSGRISFLPTEKEILQKDTCNPNSELLVYTRKRIPERSKDLPIIPEALDDPNWKLAVLEEMNALRKNGTWELVDLPRDKKIVGCKWVFSVKYRVDGSIVRYKARLVAKGDDSAELKKLKERLVDEFEIKDLGALKYFLGMEFAKSKEGIFVNQRKYVLDLLGETGILGCKPAETPMEPNTKLKLAQTKSVVNKEQYQRLVGRLIYLSHTRPDIAFSGTPGKGLLFKKRGHLQIEAYTDADWAGSITDRRSTSGYCSFVGGNLVTWRSKKQNVVARSSAEAEFRVVAHGICEVMWIKRMLEELKASASLPMNA</sequence>
<evidence type="ECO:0008006" key="7">
    <source>
        <dbReference type="Google" id="ProtNLM"/>
    </source>
</evidence>
<feature type="region of interest" description="Disordered" evidence="2">
    <location>
        <begin position="1"/>
        <end position="33"/>
    </location>
</feature>
<keyword evidence="1" id="KW-0064">Aspartyl protease</keyword>
<feature type="domain" description="Retrovirus-related Pol polyprotein from transposon TNT 1-94-like beta-barrel" evidence="5">
    <location>
        <begin position="364"/>
        <end position="432"/>
    </location>
</feature>
<protein>
    <recommendedName>
        <fullName evidence="7">Retrovirus-related Pol polyprotein from transposon RE1</fullName>
    </recommendedName>
</protein>
<dbReference type="CDD" id="cd09272">
    <property type="entry name" value="RNase_HI_RT_Ty1"/>
    <property type="match status" value="1"/>
</dbReference>
<reference evidence="6" key="1">
    <citation type="submission" date="2018-02" db="EMBL/GenBank/DDBJ databases">
        <authorList>
            <person name="Cohen D.B."/>
            <person name="Kent A.D."/>
        </authorList>
    </citation>
    <scope>NUCLEOTIDE SEQUENCE</scope>
</reference>
<feature type="domain" description="Retrotransposon Copia-like N-terminal" evidence="4">
    <location>
        <begin position="27"/>
        <end position="73"/>
    </location>
</feature>
<dbReference type="AlphaFoldDB" id="A0A2N9I543"/>
<dbReference type="InterPro" id="IPR054722">
    <property type="entry name" value="PolX-like_BBD"/>
</dbReference>
<dbReference type="SUPFAM" id="SSF56672">
    <property type="entry name" value="DNA/RNA polymerases"/>
    <property type="match status" value="1"/>
</dbReference>
<keyword evidence="1" id="KW-0378">Hydrolase</keyword>
<proteinExistence type="predicted"/>
<evidence type="ECO:0000256" key="1">
    <source>
        <dbReference type="ARBA" id="ARBA00022750"/>
    </source>
</evidence>